<dbReference type="InterPro" id="IPR001753">
    <property type="entry name" value="Enoyl-CoA_hydra/iso"/>
</dbReference>
<evidence type="ECO:0000313" key="4">
    <source>
        <dbReference type="EMBL" id="PQA59624.1"/>
    </source>
</evidence>
<accession>A0A2S7IPH7</accession>
<dbReference type="GO" id="GO:0016829">
    <property type="term" value="F:lyase activity"/>
    <property type="evidence" value="ECO:0007669"/>
    <property type="project" value="UniProtKB-KW"/>
</dbReference>
<dbReference type="PANTHER" id="PTHR11941:SF133">
    <property type="entry name" value="1,2-EPOXYPHENYLACETYL-COA ISOMERASE"/>
    <property type="match status" value="1"/>
</dbReference>
<comment type="similarity">
    <text evidence="1 3">Belongs to the enoyl-CoA hydratase/isomerase family.</text>
</comment>
<proteinExistence type="inferred from homology"/>
<dbReference type="GO" id="GO:0016853">
    <property type="term" value="F:isomerase activity"/>
    <property type="evidence" value="ECO:0007669"/>
    <property type="project" value="UniProtKB-KW"/>
</dbReference>
<keyword evidence="5" id="KW-1185">Reference proteome</keyword>
<dbReference type="PROSITE" id="PS00166">
    <property type="entry name" value="ENOYL_COA_HYDRATASE"/>
    <property type="match status" value="1"/>
</dbReference>
<dbReference type="Proteomes" id="UP000239590">
    <property type="component" value="Unassembled WGS sequence"/>
</dbReference>
<name>A0A2S7IPH7_9BACT</name>
<dbReference type="RefSeq" id="WP_104711258.1">
    <property type="nucleotide sequence ID" value="NZ_PTRA01000001.1"/>
</dbReference>
<comment type="caution">
    <text evidence="4">The sequence shown here is derived from an EMBL/GenBank/DDBJ whole genome shotgun (WGS) entry which is preliminary data.</text>
</comment>
<sequence length="258" mass="28197">MNTLQYEVRNQVAYLTMHRPEVYHALSPELLGELNQAFKQADSEERIRVIVLTGSGSKAFCSGGDLKLGIKESEGMGQILREHYIPLIQTMRRLPKPIIARLNGVAVGAGAALALACDVRIAADHASMAQLFIQIGLIPDAGTTFFLPRLVGLQQAFELASTGKTLTAVECHRCGLVNEVVSGGQLDESVSRWTEYYAQAPTLAIGYLKQLLNESMTSTLDTMLSREAECQELLGKTEDVAEGLSAFLQKRKPNFQGK</sequence>
<reference evidence="5" key="1">
    <citation type="submission" date="2018-02" db="EMBL/GenBank/DDBJ databases">
        <title>Genome sequencing of Solimonas sp. HR-BB.</title>
        <authorList>
            <person name="Lee Y."/>
            <person name="Jeon C.O."/>
        </authorList>
    </citation>
    <scope>NUCLEOTIDE SEQUENCE [LARGE SCALE GENOMIC DNA]</scope>
    <source>
        <strain evidence="5">HR-U</strain>
    </source>
</reference>
<gene>
    <name evidence="4" type="ORF">C5O19_08315</name>
</gene>
<dbReference type="CDD" id="cd06558">
    <property type="entry name" value="crotonase-like"/>
    <property type="match status" value="1"/>
</dbReference>
<dbReference type="GO" id="GO:0006635">
    <property type="term" value="P:fatty acid beta-oxidation"/>
    <property type="evidence" value="ECO:0007669"/>
    <property type="project" value="TreeGrafter"/>
</dbReference>
<protein>
    <submittedName>
        <fullName evidence="4">2-(1,2-epoxy-1,2-dihydrophenyl)acetyl-CoA isomerase</fullName>
    </submittedName>
</protein>
<dbReference type="Pfam" id="PF00378">
    <property type="entry name" value="ECH_1"/>
    <property type="match status" value="1"/>
</dbReference>
<evidence type="ECO:0000256" key="2">
    <source>
        <dbReference type="ARBA" id="ARBA00023239"/>
    </source>
</evidence>
<evidence type="ECO:0000256" key="1">
    <source>
        <dbReference type="ARBA" id="ARBA00005254"/>
    </source>
</evidence>
<dbReference type="AlphaFoldDB" id="A0A2S7IPH7"/>
<dbReference type="OrthoDB" id="9775794at2"/>
<dbReference type="Gene3D" id="1.10.12.10">
    <property type="entry name" value="Lyase 2-enoyl-coa Hydratase, Chain A, domain 2"/>
    <property type="match status" value="1"/>
</dbReference>
<organism evidence="4 5">
    <name type="scientific">Siphonobacter curvatus</name>
    <dbReference type="NCBI Taxonomy" id="2094562"/>
    <lineage>
        <taxon>Bacteria</taxon>
        <taxon>Pseudomonadati</taxon>
        <taxon>Bacteroidota</taxon>
        <taxon>Cytophagia</taxon>
        <taxon>Cytophagales</taxon>
        <taxon>Cytophagaceae</taxon>
        <taxon>Siphonobacter</taxon>
    </lineage>
</organism>
<dbReference type="InterPro" id="IPR029045">
    <property type="entry name" value="ClpP/crotonase-like_dom_sf"/>
</dbReference>
<evidence type="ECO:0000313" key="5">
    <source>
        <dbReference type="Proteomes" id="UP000239590"/>
    </source>
</evidence>
<dbReference type="PANTHER" id="PTHR11941">
    <property type="entry name" value="ENOYL-COA HYDRATASE-RELATED"/>
    <property type="match status" value="1"/>
</dbReference>
<evidence type="ECO:0000256" key="3">
    <source>
        <dbReference type="RuleBase" id="RU003707"/>
    </source>
</evidence>
<dbReference type="InterPro" id="IPR014748">
    <property type="entry name" value="Enoyl-CoA_hydra_C"/>
</dbReference>
<dbReference type="Gene3D" id="3.90.226.10">
    <property type="entry name" value="2-enoyl-CoA Hydratase, Chain A, domain 1"/>
    <property type="match status" value="1"/>
</dbReference>
<dbReference type="EMBL" id="PTRA01000001">
    <property type="protein sequence ID" value="PQA59624.1"/>
    <property type="molecule type" value="Genomic_DNA"/>
</dbReference>
<dbReference type="InterPro" id="IPR018376">
    <property type="entry name" value="Enoyl-CoA_hyd/isom_CS"/>
</dbReference>
<keyword evidence="4" id="KW-0413">Isomerase</keyword>
<keyword evidence="2" id="KW-0456">Lyase</keyword>
<dbReference type="SUPFAM" id="SSF52096">
    <property type="entry name" value="ClpP/crotonase"/>
    <property type="match status" value="1"/>
</dbReference>